<evidence type="ECO:0008006" key="4">
    <source>
        <dbReference type="Google" id="ProtNLM"/>
    </source>
</evidence>
<evidence type="ECO:0000313" key="2">
    <source>
        <dbReference type="EMBL" id="EJZ65400.1"/>
    </source>
</evidence>
<sequence>MKKFSKIFFYLTAVVLLSWLLPWLLQFAASKPGNDPFTLYSCVTKRFAYIQSSKDNGVKRYDANGTEYTVAQFDSILPTFYYRQLFSKDRLPDTINGKEVTPKIIAHGNFTFKQSARDVNVTKPALNMIMESMPDRIDLENPIEAFRTTDRITFIDMRDNTVNEKKSALFDKVMKQKGFEFPMRTLSGNPTNRKEYDEGYLMVDNNHRVFHVKQTKGLPYVRETGVAPELGIEHVAITEFSNRKTLGLLTDKDNNLYVLNRDYTLHKLPIDKYDPKTNTLTIMGDIFYWTLKISDEKGVTTYAVDADSYAFADSLRYDYPETALDKWSKYIFPFELSFTSYDDQWVKPRVSMGSCWVLILNFVLAALLYFTACKGSTCSRRQKFITTVATMILGIYLFIPLLVCKRA</sequence>
<protein>
    <recommendedName>
        <fullName evidence="4">DUF4857 domain-containing protein</fullName>
    </recommendedName>
</protein>
<dbReference type="HOGENOM" id="CLU_053148_0_0_10"/>
<dbReference type="OrthoDB" id="5365245at2"/>
<dbReference type="RefSeq" id="WP_008861275.1">
    <property type="nucleotide sequence ID" value="NZ_JH815203.1"/>
</dbReference>
<feature type="transmembrane region" description="Helical" evidence="1">
    <location>
        <begin position="350"/>
        <end position="372"/>
    </location>
</feature>
<dbReference type="Pfam" id="PF16149">
    <property type="entry name" value="DUF4857"/>
    <property type="match status" value="1"/>
</dbReference>
<reference evidence="2 3" key="1">
    <citation type="submission" date="2012-08" db="EMBL/GenBank/DDBJ databases">
        <title>The Genome Sequence of Barnesiella intestinihominis YIT 11860.</title>
        <authorList>
            <consortium name="The Broad Institute Genome Sequencing Platform"/>
            <person name="Earl A."/>
            <person name="Ward D."/>
            <person name="Feldgarden M."/>
            <person name="Gevers D."/>
            <person name="Morotomi M."/>
            <person name="Walker B."/>
            <person name="Young S.K."/>
            <person name="Zeng Q."/>
            <person name="Gargeya S."/>
            <person name="Fitzgerald M."/>
            <person name="Haas B."/>
            <person name="Abouelleil A."/>
            <person name="Alvarado L."/>
            <person name="Arachchi H.M."/>
            <person name="Berlin A.M."/>
            <person name="Chapman S.B."/>
            <person name="Goldberg J."/>
            <person name="Griggs A."/>
            <person name="Gujja S."/>
            <person name="Hansen M."/>
            <person name="Howarth C."/>
            <person name="Imamovic A."/>
            <person name="Larimer J."/>
            <person name="McCowen C."/>
            <person name="Montmayeur A."/>
            <person name="Murphy C."/>
            <person name="Neiman D."/>
            <person name="Pearson M."/>
            <person name="Priest M."/>
            <person name="Roberts A."/>
            <person name="Saif S."/>
            <person name="Shea T."/>
            <person name="Sisk P."/>
            <person name="Sykes S."/>
            <person name="Wortman J."/>
            <person name="Nusbaum C."/>
            <person name="Birren B."/>
        </authorList>
    </citation>
    <scope>NUCLEOTIDE SEQUENCE [LARGE SCALE GENOMIC DNA]</scope>
    <source>
        <strain evidence="2 3">YIT 11860</strain>
    </source>
</reference>
<organism evidence="2 3">
    <name type="scientific">Barnesiella intestinihominis YIT 11860</name>
    <dbReference type="NCBI Taxonomy" id="742726"/>
    <lineage>
        <taxon>Bacteria</taxon>
        <taxon>Pseudomonadati</taxon>
        <taxon>Bacteroidota</taxon>
        <taxon>Bacteroidia</taxon>
        <taxon>Bacteroidales</taxon>
        <taxon>Barnesiellaceae</taxon>
        <taxon>Barnesiella</taxon>
    </lineage>
</organism>
<evidence type="ECO:0000256" key="1">
    <source>
        <dbReference type="SAM" id="Phobius"/>
    </source>
</evidence>
<keyword evidence="1" id="KW-0812">Transmembrane</keyword>
<dbReference type="EMBL" id="ADLE01000006">
    <property type="protein sequence ID" value="EJZ65400.1"/>
    <property type="molecule type" value="Genomic_DNA"/>
</dbReference>
<keyword evidence="1" id="KW-1133">Transmembrane helix</keyword>
<gene>
    <name evidence="2" type="ORF">HMPREF9448_00781</name>
</gene>
<name>K0XNF0_9BACT</name>
<dbReference type="AlphaFoldDB" id="K0XNF0"/>
<dbReference type="eggNOG" id="ENOG502Z8VZ">
    <property type="taxonomic scope" value="Bacteria"/>
</dbReference>
<dbReference type="InterPro" id="IPR032333">
    <property type="entry name" value="DUF4857"/>
</dbReference>
<feature type="transmembrane region" description="Helical" evidence="1">
    <location>
        <begin position="384"/>
        <end position="403"/>
    </location>
</feature>
<evidence type="ECO:0000313" key="3">
    <source>
        <dbReference type="Proteomes" id="UP000006044"/>
    </source>
</evidence>
<dbReference type="STRING" id="742726.HMPREF9448_00781"/>
<comment type="caution">
    <text evidence="2">The sequence shown here is derived from an EMBL/GenBank/DDBJ whole genome shotgun (WGS) entry which is preliminary data.</text>
</comment>
<dbReference type="Proteomes" id="UP000006044">
    <property type="component" value="Unassembled WGS sequence"/>
</dbReference>
<keyword evidence="1" id="KW-0472">Membrane</keyword>
<dbReference type="GeneID" id="77848100"/>
<dbReference type="PATRIC" id="fig|742726.3.peg.833"/>
<keyword evidence="3" id="KW-1185">Reference proteome</keyword>
<proteinExistence type="predicted"/>
<accession>K0XNF0</accession>